<dbReference type="AlphaFoldDB" id="A0AAE3LGP6"/>
<feature type="domain" description="FtsK gamma" evidence="1">
    <location>
        <begin position="2"/>
        <end position="25"/>
    </location>
</feature>
<evidence type="ECO:0000313" key="3">
    <source>
        <dbReference type="Proteomes" id="UP001164374"/>
    </source>
</evidence>
<sequence>MLNTRRASISSIQRQLRIGYNRTARQGPEAFSFQRWHSTIAPTA</sequence>
<dbReference type="EMBL" id="JAOCQJ010000007">
    <property type="protein sequence ID" value="MCT7318801.1"/>
    <property type="molecule type" value="Genomic_DNA"/>
</dbReference>
<protein>
    <recommendedName>
        <fullName evidence="1">FtsK gamma domain-containing protein</fullName>
    </recommendedName>
</protein>
<dbReference type="Gene3D" id="1.10.10.10">
    <property type="entry name" value="Winged helix-like DNA-binding domain superfamily/Winged helix DNA-binding domain"/>
    <property type="match status" value="1"/>
</dbReference>
<accession>A0AAE3LGP6</accession>
<evidence type="ECO:0000313" key="2">
    <source>
        <dbReference type="EMBL" id="MCT7318801.1"/>
    </source>
</evidence>
<reference evidence="2" key="1">
    <citation type="journal article" date="2023" name="Front. Microbiol.">
        <title>Ralstonia chuxiongensis sp. nov., Ralstonia mojiangensis sp. nov., and Ralstonia soli sp. nov., isolated from tobacco fields, are three novel species in the family Burkholderiaceae.</title>
        <authorList>
            <person name="Lu C.H."/>
            <person name="Zhang Y.Y."/>
            <person name="Jiang N."/>
            <person name="Chen W."/>
            <person name="Shao X."/>
            <person name="Zhao Z.M."/>
            <person name="Lu W.L."/>
            <person name="Hu X."/>
            <person name="Xi Y.X."/>
            <person name="Zou S.Y."/>
            <person name="Wei Q.J."/>
            <person name="Lin Z.L."/>
            <person name="Gong L."/>
            <person name="Gai X.T."/>
            <person name="Zhang L.Q."/>
            <person name="Li J.Y."/>
            <person name="Jin Y."/>
            <person name="Xia Z.Y."/>
        </authorList>
    </citation>
    <scope>NUCLEOTIDE SEQUENCE</scope>
    <source>
        <strain evidence="2">22TCCZM01-4</strain>
    </source>
</reference>
<reference evidence="2" key="2">
    <citation type="submission" date="2023-02" db="EMBL/GenBank/DDBJ databases">
        <authorList>
            <person name="Lu C.-H."/>
        </authorList>
    </citation>
    <scope>NUCLEOTIDE SEQUENCE</scope>
    <source>
        <strain evidence="2">22TCCZM01-4</strain>
    </source>
</reference>
<dbReference type="SUPFAM" id="SSF46785">
    <property type="entry name" value="Winged helix' DNA-binding domain"/>
    <property type="match status" value="1"/>
</dbReference>
<organism evidence="2 3">
    <name type="scientific">Ralstonia mojiangensis</name>
    <dbReference type="NCBI Taxonomy" id="2953895"/>
    <lineage>
        <taxon>Bacteria</taxon>
        <taxon>Pseudomonadati</taxon>
        <taxon>Pseudomonadota</taxon>
        <taxon>Betaproteobacteria</taxon>
        <taxon>Burkholderiales</taxon>
        <taxon>Burkholderiaceae</taxon>
        <taxon>Ralstonia</taxon>
    </lineage>
</organism>
<dbReference type="Proteomes" id="UP001164374">
    <property type="component" value="Unassembled WGS sequence"/>
</dbReference>
<dbReference type="InterPro" id="IPR036390">
    <property type="entry name" value="WH_DNA-bd_sf"/>
</dbReference>
<evidence type="ECO:0000259" key="1">
    <source>
        <dbReference type="Pfam" id="PF09397"/>
    </source>
</evidence>
<name>A0AAE3LGP6_9RALS</name>
<proteinExistence type="predicted"/>
<dbReference type="Pfam" id="PF09397">
    <property type="entry name" value="FtsK_gamma"/>
    <property type="match status" value="1"/>
</dbReference>
<comment type="caution">
    <text evidence="2">The sequence shown here is derived from an EMBL/GenBank/DDBJ whole genome shotgun (WGS) entry which is preliminary data.</text>
</comment>
<dbReference type="InterPro" id="IPR036388">
    <property type="entry name" value="WH-like_DNA-bd_sf"/>
</dbReference>
<gene>
    <name evidence="2" type="ORF">N5I87_22495</name>
</gene>
<dbReference type="InterPro" id="IPR018541">
    <property type="entry name" value="Ftsk_gamma"/>
</dbReference>